<dbReference type="PRINTS" id="PR01438">
    <property type="entry name" value="UNVRSLSTRESS"/>
</dbReference>
<comment type="similarity">
    <text evidence="1">Belongs to the universal stress protein A family.</text>
</comment>
<dbReference type="KEGG" id="nvr:FEJ81_22355"/>
<dbReference type="InterPro" id="IPR006016">
    <property type="entry name" value="UspA"/>
</dbReference>
<feature type="domain" description="UspA" evidence="2">
    <location>
        <begin position="17"/>
        <end position="159"/>
    </location>
</feature>
<dbReference type="CDD" id="cd00293">
    <property type="entry name" value="USP-like"/>
    <property type="match status" value="1"/>
</dbReference>
<proteinExistence type="inferred from homology"/>
<dbReference type="AlphaFoldDB" id="A0A4P8WP70"/>
<dbReference type="SUPFAM" id="SSF52402">
    <property type="entry name" value="Adenine nucleotide alpha hydrolases-like"/>
    <property type="match status" value="1"/>
</dbReference>
<dbReference type="OrthoDB" id="271068at2157"/>
<dbReference type="InterPro" id="IPR014729">
    <property type="entry name" value="Rossmann-like_a/b/a_fold"/>
</dbReference>
<dbReference type="Pfam" id="PF00582">
    <property type="entry name" value="Usp"/>
    <property type="match status" value="1"/>
</dbReference>
<organism evidence="3 4">
    <name type="scientific">Natrinema versiforme</name>
    <dbReference type="NCBI Taxonomy" id="88724"/>
    <lineage>
        <taxon>Archaea</taxon>
        <taxon>Methanobacteriati</taxon>
        <taxon>Methanobacteriota</taxon>
        <taxon>Stenosarchaea group</taxon>
        <taxon>Halobacteria</taxon>
        <taxon>Halobacteriales</taxon>
        <taxon>Natrialbaceae</taxon>
        <taxon>Natrinema</taxon>
    </lineage>
</organism>
<sequence length="162" mass="17669">MSEGSYSRDPSREPELRTILLGVGGRDDFRVDALVDVVKEVASSNTTVIIVHIFDTDSYKETVKQVANTEDEHIEPDELAAQMSTTEEIIGQLEANSIDYEARATTGRKGDGIVEIAEEADADRVIIGGRQRSPAGKALFGSTAQKVMLNAPCPVTFVRDRE</sequence>
<dbReference type="RefSeq" id="WP_138247400.1">
    <property type="nucleotide sequence ID" value="NZ_CP040332.1"/>
</dbReference>
<dbReference type="Gene3D" id="3.40.50.620">
    <property type="entry name" value="HUPs"/>
    <property type="match status" value="1"/>
</dbReference>
<evidence type="ECO:0000256" key="1">
    <source>
        <dbReference type="ARBA" id="ARBA00008791"/>
    </source>
</evidence>
<dbReference type="EMBL" id="CP040332">
    <property type="protein sequence ID" value="QCS45012.1"/>
    <property type="molecule type" value="Genomic_DNA"/>
</dbReference>
<evidence type="ECO:0000259" key="2">
    <source>
        <dbReference type="Pfam" id="PF00582"/>
    </source>
</evidence>
<evidence type="ECO:0000313" key="3">
    <source>
        <dbReference type="EMBL" id="QCS45012.1"/>
    </source>
</evidence>
<gene>
    <name evidence="3" type="ORF">FEJ81_22355</name>
</gene>
<dbReference type="InterPro" id="IPR006015">
    <property type="entry name" value="Universal_stress_UspA"/>
</dbReference>
<reference evidence="4" key="1">
    <citation type="submission" date="2019-05" db="EMBL/GenBank/DDBJ databases">
        <title>Genome sequence and methylation pattern of the halophilic Archaeon Natrinema versiforme BOL5-4.</title>
        <authorList>
            <person name="DasSarma P."/>
            <person name="Anton B.P."/>
            <person name="DasSarma S.L."/>
            <person name="Martinez F.L."/>
            <person name="Guzman D."/>
            <person name="Roberts R.J."/>
            <person name="DasSarma S."/>
        </authorList>
    </citation>
    <scope>NUCLEOTIDE SEQUENCE [LARGE SCALE GENOMIC DNA]</scope>
    <source>
        <strain evidence="4">BOL5-4</strain>
        <plasmid evidence="4">pnve414</plasmid>
    </source>
</reference>
<keyword evidence="3" id="KW-0614">Plasmid</keyword>
<dbReference type="Proteomes" id="UP000302218">
    <property type="component" value="Plasmid pNVE414"/>
</dbReference>
<dbReference type="PANTHER" id="PTHR46268">
    <property type="entry name" value="STRESS RESPONSE PROTEIN NHAX"/>
    <property type="match status" value="1"/>
</dbReference>
<name>A0A4P8WP70_9EURY</name>
<accession>A0A4P8WP70</accession>
<protein>
    <submittedName>
        <fullName evidence="3">Universal stress protein</fullName>
    </submittedName>
</protein>
<evidence type="ECO:0000313" key="4">
    <source>
        <dbReference type="Proteomes" id="UP000302218"/>
    </source>
</evidence>
<geneLocation type="plasmid" evidence="4">
    <name>pnve414</name>
</geneLocation>
<dbReference type="GeneID" id="40268077"/>
<dbReference type="PANTHER" id="PTHR46268:SF6">
    <property type="entry name" value="UNIVERSAL STRESS PROTEIN UP12"/>
    <property type="match status" value="1"/>
</dbReference>